<proteinExistence type="predicted"/>
<gene>
    <name evidence="1" type="ORF">HOLleu_35804</name>
</gene>
<evidence type="ECO:0000313" key="1">
    <source>
        <dbReference type="EMBL" id="KAJ8023378.1"/>
    </source>
</evidence>
<evidence type="ECO:0000313" key="2">
    <source>
        <dbReference type="Proteomes" id="UP001152320"/>
    </source>
</evidence>
<keyword evidence="2" id="KW-1185">Reference proteome</keyword>
<name>A0A9Q0YJ09_HOLLE</name>
<dbReference type="OrthoDB" id="8963520at2759"/>
<comment type="caution">
    <text evidence="1">The sequence shown here is derived from an EMBL/GenBank/DDBJ whole genome shotgun (WGS) entry which is preliminary data.</text>
</comment>
<dbReference type="Proteomes" id="UP001152320">
    <property type="component" value="Chromosome 19"/>
</dbReference>
<sequence length="116" mass="12614">MRRASWMSLGIMVTRLDGAKVGVFEEAGEVGFAGFREGHDGGALESQLGLEVLSDLADEALEGQLADQKLGTLLVTTDLTECDCPWSVTMRLLKASRTLHDLAHRNPTRSSVRQQS</sequence>
<reference evidence="1" key="1">
    <citation type="submission" date="2021-10" db="EMBL/GenBank/DDBJ databases">
        <title>Tropical sea cucumber genome reveals ecological adaptation and Cuvierian tubules defense mechanism.</title>
        <authorList>
            <person name="Chen T."/>
        </authorList>
    </citation>
    <scope>NUCLEOTIDE SEQUENCE</scope>
    <source>
        <strain evidence="1">Nanhai2018</strain>
        <tissue evidence="1">Muscle</tissue>
    </source>
</reference>
<dbReference type="AlphaFoldDB" id="A0A9Q0YJ09"/>
<accession>A0A9Q0YJ09</accession>
<dbReference type="EMBL" id="JAIZAY010000019">
    <property type="protein sequence ID" value="KAJ8023378.1"/>
    <property type="molecule type" value="Genomic_DNA"/>
</dbReference>
<protein>
    <submittedName>
        <fullName evidence="1">Uncharacterized protein</fullName>
    </submittedName>
</protein>
<organism evidence="1 2">
    <name type="scientific">Holothuria leucospilota</name>
    <name type="common">Black long sea cucumber</name>
    <name type="synonym">Mertensiothuria leucospilota</name>
    <dbReference type="NCBI Taxonomy" id="206669"/>
    <lineage>
        <taxon>Eukaryota</taxon>
        <taxon>Metazoa</taxon>
        <taxon>Echinodermata</taxon>
        <taxon>Eleutherozoa</taxon>
        <taxon>Echinozoa</taxon>
        <taxon>Holothuroidea</taxon>
        <taxon>Aspidochirotacea</taxon>
        <taxon>Aspidochirotida</taxon>
        <taxon>Holothuriidae</taxon>
        <taxon>Holothuria</taxon>
    </lineage>
</organism>